<keyword evidence="2" id="KW-1185">Reference proteome</keyword>
<proteinExistence type="predicted"/>
<gene>
    <name evidence="1" type="ORF">PMAYCL1PPCAC_15805</name>
</gene>
<sequence>FLQEVQYALEDFNLLVNLTNTLATGNLETAVQQIQQLLIKITNDVLLKWPTCWAAEAQRVVIAMIGLIQTQMMILSALLNW</sequence>
<organism evidence="1 2">
    <name type="scientific">Pristionchus mayeri</name>
    <dbReference type="NCBI Taxonomy" id="1317129"/>
    <lineage>
        <taxon>Eukaryota</taxon>
        <taxon>Metazoa</taxon>
        <taxon>Ecdysozoa</taxon>
        <taxon>Nematoda</taxon>
        <taxon>Chromadorea</taxon>
        <taxon>Rhabditida</taxon>
        <taxon>Rhabditina</taxon>
        <taxon>Diplogasteromorpha</taxon>
        <taxon>Diplogasteroidea</taxon>
        <taxon>Neodiplogasteridae</taxon>
        <taxon>Pristionchus</taxon>
    </lineage>
</organism>
<reference evidence="2" key="1">
    <citation type="submission" date="2022-10" db="EMBL/GenBank/DDBJ databases">
        <title>Genome assembly of Pristionchus species.</title>
        <authorList>
            <person name="Yoshida K."/>
            <person name="Sommer R.J."/>
        </authorList>
    </citation>
    <scope>NUCLEOTIDE SEQUENCE [LARGE SCALE GENOMIC DNA]</scope>
    <source>
        <strain evidence="2">RS5460</strain>
    </source>
</reference>
<dbReference type="AlphaFoldDB" id="A0AAN5CJP9"/>
<dbReference type="Proteomes" id="UP001328107">
    <property type="component" value="Unassembled WGS sequence"/>
</dbReference>
<name>A0AAN5CJP9_9BILA</name>
<evidence type="ECO:0000313" key="2">
    <source>
        <dbReference type="Proteomes" id="UP001328107"/>
    </source>
</evidence>
<accession>A0AAN5CJP9</accession>
<feature type="non-terminal residue" evidence="1">
    <location>
        <position position="1"/>
    </location>
</feature>
<comment type="caution">
    <text evidence="1">The sequence shown here is derived from an EMBL/GenBank/DDBJ whole genome shotgun (WGS) entry which is preliminary data.</text>
</comment>
<dbReference type="EMBL" id="BTRK01000004">
    <property type="protein sequence ID" value="GMR45610.1"/>
    <property type="molecule type" value="Genomic_DNA"/>
</dbReference>
<evidence type="ECO:0000313" key="1">
    <source>
        <dbReference type="EMBL" id="GMR45610.1"/>
    </source>
</evidence>
<protein>
    <submittedName>
        <fullName evidence="1">Uncharacterized protein</fullName>
    </submittedName>
</protein>